<dbReference type="Proteomes" id="UP000244932">
    <property type="component" value="Unassembled WGS sequence"/>
</dbReference>
<dbReference type="SFLD" id="SFLDG01135">
    <property type="entry name" value="C1.5.6:_HAD__Beta-PGM__Phospha"/>
    <property type="match status" value="1"/>
</dbReference>
<dbReference type="AlphaFoldDB" id="A0A2R8A6U2"/>
<keyword evidence="1" id="KW-0378">Hydrolase</keyword>
<dbReference type="GO" id="GO:0004427">
    <property type="term" value="F:inorganic diphosphate phosphatase activity"/>
    <property type="evidence" value="ECO:0007669"/>
    <property type="project" value="UniProtKB-EC"/>
</dbReference>
<dbReference type="Gene3D" id="3.40.50.1000">
    <property type="entry name" value="HAD superfamily/HAD-like"/>
    <property type="match status" value="1"/>
</dbReference>
<dbReference type="SFLD" id="SFLDS00003">
    <property type="entry name" value="Haloacid_Dehalogenase"/>
    <property type="match status" value="1"/>
</dbReference>
<dbReference type="InterPro" id="IPR041492">
    <property type="entry name" value="HAD_2"/>
</dbReference>
<gene>
    <name evidence="1" type="primary">ppaX</name>
    <name evidence="1" type="ORF">POI8812_00031</name>
</gene>
<dbReference type="InterPro" id="IPR023198">
    <property type="entry name" value="PGP-like_dom2"/>
</dbReference>
<dbReference type="GO" id="GO:0005829">
    <property type="term" value="C:cytosol"/>
    <property type="evidence" value="ECO:0007669"/>
    <property type="project" value="TreeGrafter"/>
</dbReference>
<dbReference type="InterPro" id="IPR006439">
    <property type="entry name" value="HAD-SF_hydro_IA"/>
</dbReference>
<dbReference type="InterPro" id="IPR023214">
    <property type="entry name" value="HAD_sf"/>
</dbReference>
<dbReference type="EC" id="3.6.1.1" evidence="1"/>
<dbReference type="OrthoDB" id="9793014at2"/>
<dbReference type="SFLD" id="SFLDG01129">
    <property type="entry name" value="C1.5:_HAD__Beta-PGM__Phosphata"/>
    <property type="match status" value="1"/>
</dbReference>
<evidence type="ECO:0000313" key="2">
    <source>
        <dbReference type="Proteomes" id="UP000244932"/>
    </source>
</evidence>
<dbReference type="PANTHER" id="PTHR43434">
    <property type="entry name" value="PHOSPHOGLYCOLATE PHOSPHATASE"/>
    <property type="match status" value="1"/>
</dbReference>
<protein>
    <submittedName>
        <fullName evidence="1">Pyrophosphatase PpaX</fullName>
        <ecNumber evidence="1">3.6.1.1</ecNumber>
    </submittedName>
</protein>
<dbReference type="NCBIfam" id="TIGR01549">
    <property type="entry name" value="HAD-SF-IA-v1"/>
    <property type="match status" value="1"/>
</dbReference>
<sequence>MKLAIFDVDGTLVDSQALIVGAMARGYESCDLQPPSREQVLSIVGLSLTEAISTLSPDLAPDDVARLVTAYKDSFVALRAETGGEASIQLYPGAIEALERLDRAGWLLGVATGKSRRGLDHLFAAHDLRRFFVTSQTADFHPSKPHPAMVETALAEAGVEPSMAVMIGDTTFDMQMGRAAGVRALGVEWGYHPVEHLHAAGAQQIIGHFDEIDGALEALWA</sequence>
<proteinExistence type="predicted"/>
<keyword evidence="2" id="KW-1185">Reference proteome</keyword>
<dbReference type="SUPFAM" id="SSF56784">
    <property type="entry name" value="HAD-like"/>
    <property type="match status" value="1"/>
</dbReference>
<reference evidence="1 2" key="1">
    <citation type="submission" date="2018-03" db="EMBL/GenBank/DDBJ databases">
        <authorList>
            <person name="Keele B.F."/>
        </authorList>
    </citation>
    <scope>NUCLEOTIDE SEQUENCE [LARGE SCALE GENOMIC DNA]</scope>
    <source>
        <strain evidence="1 2">CeCT 8812</strain>
    </source>
</reference>
<dbReference type="Pfam" id="PF13419">
    <property type="entry name" value="HAD_2"/>
    <property type="match status" value="1"/>
</dbReference>
<evidence type="ECO:0000313" key="1">
    <source>
        <dbReference type="EMBL" id="SPF27738.1"/>
    </source>
</evidence>
<dbReference type="NCBIfam" id="TIGR01509">
    <property type="entry name" value="HAD-SF-IA-v3"/>
    <property type="match status" value="1"/>
</dbReference>
<dbReference type="Gene3D" id="1.10.150.240">
    <property type="entry name" value="Putative phosphatase, domain 2"/>
    <property type="match status" value="1"/>
</dbReference>
<accession>A0A2R8A6U2</accession>
<dbReference type="InterPro" id="IPR036412">
    <property type="entry name" value="HAD-like_sf"/>
</dbReference>
<dbReference type="InterPro" id="IPR050155">
    <property type="entry name" value="HAD-like_hydrolase_sf"/>
</dbReference>
<name>A0A2R8A6U2_9RHOB</name>
<dbReference type="RefSeq" id="WP_108780517.1">
    <property type="nucleotide sequence ID" value="NZ_OMKW01000001.1"/>
</dbReference>
<dbReference type="GO" id="GO:0006281">
    <property type="term" value="P:DNA repair"/>
    <property type="evidence" value="ECO:0007669"/>
    <property type="project" value="TreeGrafter"/>
</dbReference>
<dbReference type="PANTHER" id="PTHR43434:SF24">
    <property type="entry name" value="HYDROLASE-RELATED"/>
    <property type="match status" value="1"/>
</dbReference>
<organism evidence="1 2">
    <name type="scientific">Pontivivens insulae</name>
    <dbReference type="NCBI Taxonomy" id="1639689"/>
    <lineage>
        <taxon>Bacteria</taxon>
        <taxon>Pseudomonadati</taxon>
        <taxon>Pseudomonadota</taxon>
        <taxon>Alphaproteobacteria</taxon>
        <taxon>Rhodobacterales</taxon>
        <taxon>Paracoccaceae</taxon>
        <taxon>Pontivivens</taxon>
    </lineage>
</organism>
<dbReference type="GO" id="GO:0008967">
    <property type="term" value="F:phosphoglycolate phosphatase activity"/>
    <property type="evidence" value="ECO:0007669"/>
    <property type="project" value="TreeGrafter"/>
</dbReference>
<dbReference type="EMBL" id="OMKW01000001">
    <property type="protein sequence ID" value="SPF27738.1"/>
    <property type="molecule type" value="Genomic_DNA"/>
</dbReference>